<evidence type="ECO:0000256" key="5">
    <source>
        <dbReference type="ARBA" id="ARBA00022777"/>
    </source>
</evidence>
<dbReference type="GO" id="GO:0003723">
    <property type="term" value="F:RNA binding"/>
    <property type="evidence" value="ECO:0007669"/>
    <property type="project" value="InterPro"/>
</dbReference>
<dbReference type="InterPro" id="IPR052162">
    <property type="entry name" value="Sensor_kinase/Photoreceptor"/>
</dbReference>
<dbReference type="Gene3D" id="1.10.10.10">
    <property type="entry name" value="Winged helix-like DNA-binding domain superfamily/Winged helix DNA-binding domain"/>
    <property type="match status" value="1"/>
</dbReference>
<name>A0A1X1TJ33_9MYCO</name>
<keyword evidence="7" id="KW-1185">Reference proteome</keyword>
<organism evidence="6 7">
    <name type="scientific">Mycobacterium conspicuum</name>
    <dbReference type="NCBI Taxonomy" id="44010"/>
    <lineage>
        <taxon>Bacteria</taxon>
        <taxon>Bacillati</taxon>
        <taxon>Actinomycetota</taxon>
        <taxon>Actinomycetes</taxon>
        <taxon>Mycobacteriales</taxon>
        <taxon>Mycobacteriaceae</taxon>
        <taxon>Mycobacterium</taxon>
    </lineage>
</organism>
<dbReference type="InterPro" id="IPR005561">
    <property type="entry name" value="ANTAR"/>
</dbReference>
<gene>
    <name evidence="6" type="ORF">MCNS_10200</name>
</gene>
<dbReference type="EC" id="2.7.13.3" evidence="2"/>
<accession>A0A1X1TJ33</accession>
<dbReference type="Pfam" id="PF03861">
    <property type="entry name" value="ANTAR"/>
    <property type="match status" value="1"/>
</dbReference>
<dbReference type="RefSeq" id="WP_085231982.1">
    <property type="nucleotide sequence ID" value="NZ_AP022613.1"/>
</dbReference>
<dbReference type="Gene3D" id="3.30.450.20">
    <property type="entry name" value="PAS domain"/>
    <property type="match status" value="1"/>
</dbReference>
<dbReference type="SUPFAM" id="SSF52172">
    <property type="entry name" value="CheY-like"/>
    <property type="match status" value="1"/>
</dbReference>
<keyword evidence="4" id="KW-0808">Transferase</keyword>
<dbReference type="Proteomes" id="UP000467385">
    <property type="component" value="Chromosome"/>
</dbReference>
<dbReference type="InterPro" id="IPR035965">
    <property type="entry name" value="PAS-like_dom_sf"/>
</dbReference>
<dbReference type="GO" id="GO:0004673">
    <property type="term" value="F:protein histidine kinase activity"/>
    <property type="evidence" value="ECO:0007669"/>
    <property type="project" value="UniProtKB-EC"/>
</dbReference>
<protein>
    <recommendedName>
        <fullName evidence="2">histidine kinase</fullName>
        <ecNumber evidence="2">2.7.13.3</ecNumber>
    </recommendedName>
</protein>
<proteinExistence type="predicted"/>
<dbReference type="PANTHER" id="PTHR43304">
    <property type="entry name" value="PHYTOCHROME-LIKE PROTEIN CPH1"/>
    <property type="match status" value="1"/>
</dbReference>
<dbReference type="SMART" id="SM01012">
    <property type="entry name" value="ANTAR"/>
    <property type="match status" value="1"/>
</dbReference>
<evidence type="ECO:0000256" key="4">
    <source>
        <dbReference type="ARBA" id="ARBA00022679"/>
    </source>
</evidence>
<evidence type="ECO:0000313" key="7">
    <source>
        <dbReference type="Proteomes" id="UP000467385"/>
    </source>
</evidence>
<reference evidence="6 7" key="1">
    <citation type="journal article" date="2019" name="Emerg. Microbes Infect.">
        <title>Comprehensive subspecies identification of 175 nontuberculous mycobacteria species based on 7547 genomic profiles.</title>
        <authorList>
            <person name="Matsumoto Y."/>
            <person name="Kinjo T."/>
            <person name="Motooka D."/>
            <person name="Nabeya D."/>
            <person name="Jung N."/>
            <person name="Uechi K."/>
            <person name="Horii T."/>
            <person name="Iida T."/>
            <person name="Fujita J."/>
            <person name="Nakamura S."/>
        </authorList>
    </citation>
    <scope>NUCLEOTIDE SEQUENCE [LARGE SCALE GENOMIC DNA]</scope>
    <source>
        <strain evidence="6 7">JCM 14738</strain>
    </source>
</reference>
<comment type="catalytic activity">
    <reaction evidence="1">
        <text>ATP + protein L-histidine = ADP + protein N-phospho-L-histidine.</text>
        <dbReference type="EC" id="2.7.13.3"/>
    </reaction>
</comment>
<evidence type="ECO:0000256" key="1">
    <source>
        <dbReference type="ARBA" id="ARBA00000085"/>
    </source>
</evidence>
<keyword evidence="5" id="KW-0418">Kinase</keyword>
<dbReference type="PANTHER" id="PTHR43304:SF1">
    <property type="entry name" value="PAC DOMAIN-CONTAINING PROTEIN"/>
    <property type="match status" value="1"/>
</dbReference>
<evidence type="ECO:0000256" key="2">
    <source>
        <dbReference type="ARBA" id="ARBA00012438"/>
    </source>
</evidence>
<dbReference type="EMBL" id="AP022613">
    <property type="protein sequence ID" value="BBZ37957.1"/>
    <property type="molecule type" value="Genomic_DNA"/>
</dbReference>
<dbReference type="OrthoDB" id="3787288at2"/>
<dbReference type="PROSITE" id="PS50921">
    <property type="entry name" value="ANTAR"/>
    <property type="match status" value="1"/>
</dbReference>
<dbReference type="InterPro" id="IPR013655">
    <property type="entry name" value="PAS_fold_3"/>
</dbReference>
<sequence>MNFDFNGESADIEQALAGGAPQRVGWFRFYFADQRWEWSEQVERMHGYKPGSVTPTTELVLSHKHPDDRGQVAATIDEILNSHKPYSTRHRIIDTSGHTHQVVVAGDRLYDADGAVIGTHGVYVDISRLQDADYEERVAAKLAEIAENRAVIEQAKGMLMLIYGINDEGAFDLLKWLSQEANVKLRLLAERISEDLRSSGPAFIPQSEFDQLLLSARSRVGRPGGPALARK</sequence>
<dbReference type="InterPro" id="IPR000014">
    <property type="entry name" value="PAS"/>
</dbReference>
<evidence type="ECO:0000256" key="3">
    <source>
        <dbReference type="ARBA" id="ARBA00022553"/>
    </source>
</evidence>
<dbReference type="STRING" id="44010.AWC00_07245"/>
<evidence type="ECO:0000313" key="6">
    <source>
        <dbReference type="EMBL" id="BBZ37957.1"/>
    </source>
</evidence>
<dbReference type="PROSITE" id="PS50112">
    <property type="entry name" value="PAS"/>
    <property type="match status" value="1"/>
</dbReference>
<dbReference type="InterPro" id="IPR036388">
    <property type="entry name" value="WH-like_DNA-bd_sf"/>
</dbReference>
<dbReference type="Pfam" id="PF08447">
    <property type="entry name" value="PAS_3"/>
    <property type="match status" value="1"/>
</dbReference>
<dbReference type="AlphaFoldDB" id="A0A1X1TJ33"/>
<dbReference type="SUPFAM" id="SSF55785">
    <property type="entry name" value="PYP-like sensor domain (PAS domain)"/>
    <property type="match status" value="1"/>
</dbReference>
<keyword evidence="3" id="KW-0597">Phosphoprotein</keyword>
<dbReference type="NCBIfam" id="TIGR00229">
    <property type="entry name" value="sensory_box"/>
    <property type="match status" value="1"/>
</dbReference>
<dbReference type="InterPro" id="IPR011006">
    <property type="entry name" value="CheY-like_superfamily"/>
</dbReference>